<evidence type="ECO:0000313" key="2">
    <source>
        <dbReference type="EMBL" id="MBB3132296.1"/>
    </source>
</evidence>
<accession>A0A839TZC4</accession>
<dbReference type="AlphaFoldDB" id="A0A839TZC4"/>
<keyword evidence="1" id="KW-0472">Membrane</keyword>
<evidence type="ECO:0000313" key="3">
    <source>
        <dbReference type="Proteomes" id="UP000517523"/>
    </source>
</evidence>
<evidence type="ECO:0000256" key="1">
    <source>
        <dbReference type="SAM" id="Phobius"/>
    </source>
</evidence>
<name>A0A839TZC4_9BACL</name>
<reference evidence="2 3" key="1">
    <citation type="submission" date="2020-08" db="EMBL/GenBank/DDBJ databases">
        <title>Genomic Encyclopedia of Type Strains, Phase III (KMG-III): the genomes of soil and plant-associated and newly described type strains.</title>
        <authorList>
            <person name="Whitman W."/>
        </authorList>
    </citation>
    <scope>NUCLEOTIDE SEQUENCE [LARGE SCALE GENOMIC DNA]</scope>
    <source>
        <strain evidence="2 3">CECT 5831</strain>
    </source>
</reference>
<gene>
    <name evidence="2" type="ORF">FHS19_007025</name>
</gene>
<proteinExistence type="predicted"/>
<organism evidence="2 3">
    <name type="scientific">Paenibacillus rhizosphaerae</name>
    <dbReference type="NCBI Taxonomy" id="297318"/>
    <lineage>
        <taxon>Bacteria</taxon>
        <taxon>Bacillati</taxon>
        <taxon>Bacillota</taxon>
        <taxon>Bacilli</taxon>
        <taxon>Bacillales</taxon>
        <taxon>Paenibacillaceae</taxon>
        <taxon>Paenibacillus</taxon>
    </lineage>
</organism>
<sequence length="57" mass="6734">MYKFILGVGVYFFATLLMSYYFVGISLIKSIQMASLITIIHILIHFIDRLYKRKTNK</sequence>
<feature type="transmembrane region" description="Helical" evidence="1">
    <location>
        <begin position="5"/>
        <end position="25"/>
    </location>
</feature>
<keyword evidence="1" id="KW-0812">Transmembrane</keyword>
<protein>
    <submittedName>
        <fullName evidence="2">Uncharacterized protein</fullName>
    </submittedName>
</protein>
<feature type="transmembrane region" description="Helical" evidence="1">
    <location>
        <begin position="31"/>
        <end position="51"/>
    </location>
</feature>
<keyword evidence="1" id="KW-1133">Transmembrane helix</keyword>
<comment type="caution">
    <text evidence="2">The sequence shown here is derived from an EMBL/GenBank/DDBJ whole genome shotgun (WGS) entry which is preliminary data.</text>
</comment>
<dbReference type="Proteomes" id="UP000517523">
    <property type="component" value="Unassembled WGS sequence"/>
</dbReference>
<dbReference type="EMBL" id="JACHXJ010000016">
    <property type="protein sequence ID" value="MBB3132296.1"/>
    <property type="molecule type" value="Genomic_DNA"/>
</dbReference>